<reference evidence="1 2" key="1">
    <citation type="submission" date="2019-02" db="EMBL/GenBank/DDBJ databases">
        <title>Opniocepnalus argus genome.</title>
        <authorList>
            <person name="Zhou C."/>
            <person name="Xiao S."/>
        </authorList>
    </citation>
    <scope>NUCLEOTIDE SEQUENCE [LARGE SCALE GENOMIC DNA]</scope>
    <source>
        <strain evidence="1">OARG1902GOOAL</strain>
        <tissue evidence="1">Muscle</tissue>
    </source>
</reference>
<evidence type="ECO:0000313" key="2">
    <source>
        <dbReference type="Proteomes" id="UP000503349"/>
    </source>
</evidence>
<name>A0A6G1Q7B0_CHAAH</name>
<dbReference type="EMBL" id="CM015724">
    <property type="protein sequence ID" value="KAF3698309.1"/>
    <property type="molecule type" value="Genomic_DNA"/>
</dbReference>
<accession>A0A6G1Q7B0</accession>
<dbReference type="Gene3D" id="3.30.420.10">
    <property type="entry name" value="Ribonuclease H-like superfamily/Ribonuclease H"/>
    <property type="match status" value="1"/>
</dbReference>
<sequence>MWSDETKIESFGNNSTRRVWRKKNAELYPKNTKPTVKHGGGNIKLWGCFPAKGTGRLIRVKERMNGPMYREILRKNH</sequence>
<dbReference type="InterPro" id="IPR036397">
    <property type="entry name" value="RNaseH_sf"/>
</dbReference>
<dbReference type="AlphaFoldDB" id="A0A6G1Q7B0"/>
<dbReference type="Proteomes" id="UP000503349">
    <property type="component" value="Chromosome 13"/>
</dbReference>
<keyword evidence="2" id="KW-1185">Reference proteome</keyword>
<reference evidence="2" key="2">
    <citation type="submission" date="2019-02" db="EMBL/GenBank/DDBJ databases">
        <title>Opniocepnalus argus Var Kimnra genome.</title>
        <authorList>
            <person name="Zhou C."/>
            <person name="Xiao S."/>
        </authorList>
    </citation>
    <scope>NUCLEOTIDE SEQUENCE [LARGE SCALE GENOMIC DNA]</scope>
</reference>
<protein>
    <submittedName>
        <fullName evidence="1">Transposable element Tc1 transposase</fullName>
    </submittedName>
</protein>
<proteinExistence type="predicted"/>
<gene>
    <name evidence="1" type="ORF">EXN66_Car013990</name>
</gene>
<organism evidence="1 2">
    <name type="scientific">Channa argus</name>
    <name type="common">Northern snakehead</name>
    <name type="synonym">Ophicephalus argus</name>
    <dbReference type="NCBI Taxonomy" id="215402"/>
    <lineage>
        <taxon>Eukaryota</taxon>
        <taxon>Metazoa</taxon>
        <taxon>Chordata</taxon>
        <taxon>Craniata</taxon>
        <taxon>Vertebrata</taxon>
        <taxon>Euteleostomi</taxon>
        <taxon>Actinopterygii</taxon>
        <taxon>Neopterygii</taxon>
        <taxon>Teleostei</taxon>
        <taxon>Neoteleostei</taxon>
        <taxon>Acanthomorphata</taxon>
        <taxon>Anabantaria</taxon>
        <taxon>Anabantiformes</taxon>
        <taxon>Channoidei</taxon>
        <taxon>Channidae</taxon>
        <taxon>Channa</taxon>
    </lineage>
</organism>
<evidence type="ECO:0000313" key="1">
    <source>
        <dbReference type="EMBL" id="KAF3698309.1"/>
    </source>
</evidence>
<dbReference type="GO" id="GO:0003676">
    <property type="term" value="F:nucleic acid binding"/>
    <property type="evidence" value="ECO:0007669"/>
    <property type="project" value="InterPro"/>
</dbReference>